<keyword evidence="5" id="KW-0812">Transmembrane</keyword>
<dbReference type="RefSeq" id="WP_196198521.1">
    <property type="nucleotide sequence ID" value="NZ_JADPRT010000025.1"/>
</dbReference>
<reference evidence="6" key="1">
    <citation type="submission" date="2020-11" db="EMBL/GenBank/DDBJ databases">
        <title>Isolation and identification of active actinomycetes.</title>
        <authorList>
            <person name="Yu B."/>
        </authorList>
    </citation>
    <scope>NUCLEOTIDE SEQUENCE</scope>
    <source>
        <strain evidence="6">NEAU-YB345</strain>
    </source>
</reference>
<dbReference type="Proteomes" id="UP000657385">
    <property type="component" value="Unassembled WGS sequence"/>
</dbReference>
<dbReference type="AlphaFoldDB" id="A0A931BCG3"/>
<evidence type="ECO:0000256" key="1">
    <source>
        <dbReference type="ARBA" id="ARBA00004196"/>
    </source>
</evidence>
<comment type="caution">
    <text evidence="6">The sequence shown here is derived from an EMBL/GenBank/DDBJ whole genome shotgun (WGS) entry which is preliminary data.</text>
</comment>
<dbReference type="Gene3D" id="1.10.287.470">
    <property type="entry name" value="Helix hairpin bin"/>
    <property type="match status" value="1"/>
</dbReference>
<keyword evidence="5" id="KW-0472">Membrane</keyword>
<dbReference type="InterPro" id="IPR050465">
    <property type="entry name" value="UPF0194_transport"/>
</dbReference>
<dbReference type="PANTHER" id="PTHR32347:SF23">
    <property type="entry name" value="BLL5650 PROTEIN"/>
    <property type="match status" value="1"/>
</dbReference>
<evidence type="ECO:0000313" key="7">
    <source>
        <dbReference type="Proteomes" id="UP000657385"/>
    </source>
</evidence>
<keyword evidence="7" id="KW-1185">Reference proteome</keyword>
<evidence type="ECO:0000256" key="3">
    <source>
        <dbReference type="SAM" id="Coils"/>
    </source>
</evidence>
<accession>A0A931BCG3</accession>
<name>A0A931BCG3_9ACTN</name>
<feature type="compositionally biased region" description="Pro residues" evidence="4">
    <location>
        <begin position="203"/>
        <end position="228"/>
    </location>
</feature>
<evidence type="ECO:0000313" key="6">
    <source>
        <dbReference type="EMBL" id="MBF9073672.1"/>
    </source>
</evidence>
<dbReference type="GO" id="GO:0030313">
    <property type="term" value="C:cell envelope"/>
    <property type="evidence" value="ECO:0007669"/>
    <property type="project" value="UniProtKB-SubCell"/>
</dbReference>
<evidence type="ECO:0008006" key="8">
    <source>
        <dbReference type="Google" id="ProtNLM"/>
    </source>
</evidence>
<comment type="subcellular location">
    <subcellularLocation>
        <location evidence="1">Cell envelope</location>
    </subcellularLocation>
</comment>
<dbReference type="Gene3D" id="2.40.50.100">
    <property type="match status" value="1"/>
</dbReference>
<gene>
    <name evidence="6" type="ORF">I2501_37235</name>
</gene>
<evidence type="ECO:0000256" key="4">
    <source>
        <dbReference type="SAM" id="MobiDB-lite"/>
    </source>
</evidence>
<dbReference type="EMBL" id="JADPRT010000025">
    <property type="protein sequence ID" value="MBF9073672.1"/>
    <property type="molecule type" value="Genomic_DNA"/>
</dbReference>
<keyword evidence="2 3" id="KW-0175">Coiled coil</keyword>
<feature type="transmembrane region" description="Helical" evidence="5">
    <location>
        <begin position="35"/>
        <end position="59"/>
    </location>
</feature>
<dbReference type="PANTHER" id="PTHR32347">
    <property type="entry name" value="EFFLUX SYSTEM COMPONENT YKNX-RELATED"/>
    <property type="match status" value="1"/>
</dbReference>
<sequence>MRGKKSRPVRGMNAALADGEAGVGEILPARRPRALWQLGAAVAAAAACTAATAVTYHAIANRSISFSGEVTPAHTYYLNFPATGSVQTLLVRPGDHVHAGEVLATQQSSVAAANLQAARAAVAADTALIAEDEHPATDPNTAAQDQLALAKAQSDASSAQGALSLVQTDTASQITAQTTAISSDQTTLTDDETRYTQSCGSSPTPPTTPPTTPPAAPPPHPSPSPVPTMTPAGPIMTPLTAVKGPAAVVAATPDPALCQNLASQIDRDAANLAQAKAQLSGLQSNTQSQVQQDQAALSQSQSVVQAAQAQIDAQGSALTPATLAQARSQLATAQAQVAADALALQQTTILAPADGVVADTAGAAGDLVGPDGVHAYSGPAAQSGTLVDQQPGVQLFVPTPAAGSGTADENPGTSALITVYSSPLEVTAQLPESQMTTVHEGRTTSLGLTSDGRTLTGRISQILLDPARVPGATYYDVTITIDNPPSDVLAGMSVNVTLN</sequence>
<organism evidence="6 7">
    <name type="scientific">Streptacidiphilus fuscans</name>
    <dbReference type="NCBI Taxonomy" id="2789292"/>
    <lineage>
        <taxon>Bacteria</taxon>
        <taxon>Bacillati</taxon>
        <taxon>Actinomycetota</taxon>
        <taxon>Actinomycetes</taxon>
        <taxon>Kitasatosporales</taxon>
        <taxon>Streptomycetaceae</taxon>
        <taxon>Streptacidiphilus</taxon>
    </lineage>
</organism>
<feature type="coiled-coil region" evidence="3">
    <location>
        <begin position="258"/>
        <end position="285"/>
    </location>
</feature>
<dbReference type="Gene3D" id="2.40.30.170">
    <property type="match status" value="1"/>
</dbReference>
<proteinExistence type="predicted"/>
<evidence type="ECO:0000256" key="2">
    <source>
        <dbReference type="ARBA" id="ARBA00023054"/>
    </source>
</evidence>
<evidence type="ECO:0000256" key="5">
    <source>
        <dbReference type="SAM" id="Phobius"/>
    </source>
</evidence>
<feature type="region of interest" description="Disordered" evidence="4">
    <location>
        <begin position="181"/>
        <end position="232"/>
    </location>
</feature>
<protein>
    <recommendedName>
        <fullName evidence="8">HlyD family efflux transporter periplasmic adaptor subunit</fullName>
    </recommendedName>
</protein>
<keyword evidence="5" id="KW-1133">Transmembrane helix</keyword>